<organism evidence="2 3">
    <name type="scientific">Coemansia javaensis</name>
    <dbReference type="NCBI Taxonomy" id="2761396"/>
    <lineage>
        <taxon>Eukaryota</taxon>
        <taxon>Fungi</taxon>
        <taxon>Fungi incertae sedis</taxon>
        <taxon>Zoopagomycota</taxon>
        <taxon>Kickxellomycotina</taxon>
        <taxon>Kickxellomycetes</taxon>
        <taxon>Kickxellales</taxon>
        <taxon>Kickxellaceae</taxon>
        <taxon>Coemansia</taxon>
    </lineage>
</organism>
<gene>
    <name evidence="2" type="ORF">H4R18_001169</name>
</gene>
<dbReference type="Proteomes" id="UP001140217">
    <property type="component" value="Unassembled WGS sequence"/>
</dbReference>
<evidence type="ECO:0000313" key="3">
    <source>
        <dbReference type="Proteomes" id="UP001140217"/>
    </source>
</evidence>
<evidence type="ECO:0000313" key="2">
    <source>
        <dbReference type="EMBL" id="KAJ2784365.1"/>
    </source>
</evidence>
<keyword evidence="1" id="KW-0472">Membrane</keyword>
<sequence length="116" mass="11631">MCDTGTSGAVLDAVVGLMGLVLLIGVLAALVVLLSWQQTAARGRAECLPLACSVILATAASVSGARSYACIALYLLRAARLAALLAGCGSSAPQIALAAAHLSIAALLLYTTQPHK</sequence>
<feature type="transmembrane region" description="Helical" evidence="1">
    <location>
        <begin position="48"/>
        <end position="76"/>
    </location>
</feature>
<accession>A0A9W8LJK2</accession>
<protein>
    <submittedName>
        <fullName evidence="2">Uncharacterized protein</fullName>
    </submittedName>
</protein>
<dbReference type="AlphaFoldDB" id="A0A9W8LJK2"/>
<evidence type="ECO:0000256" key="1">
    <source>
        <dbReference type="SAM" id="Phobius"/>
    </source>
</evidence>
<reference evidence="2" key="1">
    <citation type="submission" date="2022-07" db="EMBL/GenBank/DDBJ databases">
        <title>Phylogenomic reconstructions and comparative analyses of Kickxellomycotina fungi.</title>
        <authorList>
            <person name="Reynolds N.K."/>
            <person name="Stajich J.E."/>
            <person name="Barry K."/>
            <person name="Grigoriev I.V."/>
            <person name="Crous P."/>
            <person name="Smith M.E."/>
        </authorList>
    </citation>
    <scope>NUCLEOTIDE SEQUENCE</scope>
    <source>
        <strain evidence="2">NBRC 105414</strain>
    </source>
</reference>
<name>A0A9W8LJK2_9FUNG</name>
<feature type="transmembrane region" description="Helical" evidence="1">
    <location>
        <begin position="82"/>
        <end position="110"/>
    </location>
</feature>
<keyword evidence="1" id="KW-1133">Transmembrane helix</keyword>
<feature type="transmembrane region" description="Helical" evidence="1">
    <location>
        <begin position="13"/>
        <end position="36"/>
    </location>
</feature>
<dbReference type="EMBL" id="JANBUL010000028">
    <property type="protein sequence ID" value="KAJ2784365.1"/>
    <property type="molecule type" value="Genomic_DNA"/>
</dbReference>
<proteinExistence type="predicted"/>
<keyword evidence="3" id="KW-1185">Reference proteome</keyword>
<comment type="caution">
    <text evidence="2">The sequence shown here is derived from an EMBL/GenBank/DDBJ whole genome shotgun (WGS) entry which is preliminary data.</text>
</comment>
<keyword evidence="1" id="KW-0812">Transmembrane</keyword>